<dbReference type="EMBL" id="VSRR010065228">
    <property type="protein sequence ID" value="MPC84350.1"/>
    <property type="molecule type" value="Genomic_DNA"/>
</dbReference>
<name>A0A5B7IIR2_PORTR</name>
<gene>
    <name evidence="1" type="ORF">E2C01_079087</name>
</gene>
<keyword evidence="2" id="KW-1185">Reference proteome</keyword>
<evidence type="ECO:0000313" key="2">
    <source>
        <dbReference type="Proteomes" id="UP000324222"/>
    </source>
</evidence>
<dbReference type="AlphaFoldDB" id="A0A5B7IIR2"/>
<comment type="caution">
    <text evidence="1">The sequence shown here is derived from an EMBL/GenBank/DDBJ whole genome shotgun (WGS) entry which is preliminary data.</text>
</comment>
<evidence type="ECO:0000313" key="1">
    <source>
        <dbReference type="EMBL" id="MPC84350.1"/>
    </source>
</evidence>
<organism evidence="1 2">
    <name type="scientific">Portunus trituberculatus</name>
    <name type="common">Swimming crab</name>
    <name type="synonym">Neptunus trituberculatus</name>
    <dbReference type="NCBI Taxonomy" id="210409"/>
    <lineage>
        <taxon>Eukaryota</taxon>
        <taxon>Metazoa</taxon>
        <taxon>Ecdysozoa</taxon>
        <taxon>Arthropoda</taxon>
        <taxon>Crustacea</taxon>
        <taxon>Multicrustacea</taxon>
        <taxon>Malacostraca</taxon>
        <taxon>Eumalacostraca</taxon>
        <taxon>Eucarida</taxon>
        <taxon>Decapoda</taxon>
        <taxon>Pleocyemata</taxon>
        <taxon>Brachyura</taxon>
        <taxon>Eubrachyura</taxon>
        <taxon>Portunoidea</taxon>
        <taxon>Portunidae</taxon>
        <taxon>Portuninae</taxon>
        <taxon>Portunus</taxon>
    </lineage>
</organism>
<reference evidence="1 2" key="1">
    <citation type="submission" date="2019-05" db="EMBL/GenBank/DDBJ databases">
        <title>Another draft genome of Portunus trituberculatus and its Hox gene families provides insights of decapod evolution.</title>
        <authorList>
            <person name="Jeong J.-H."/>
            <person name="Song I."/>
            <person name="Kim S."/>
            <person name="Choi T."/>
            <person name="Kim D."/>
            <person name="Ryu S."/>
            <person name="Kim W."/>
        </authorList>
    </citation>
    <scope>NUCLEOTIDE SEQUENCE [LARGE SCALE GENOMIC DNA]</scope>
    <source>
        <tissue evidence="1">Muscle</tissue>
    </source>
</reference>
<sequence>MNWRAGLVSVKTQAFGVFPCRYYYHYSLGWCLHCHHYYHHHLCRLRPVISLPASLLDFSAKTCHPCPCHLLPLPPLPGHKERRQ</sequence>
<dbReference type="Proteomes" id="UP000324222">
    <property type="component" value="Unassembled WGS sequence"/>
</dbReference>
<proteinExistence type="predicted"/>
<accession>A0A5B7IIR2</accession>
<protein>
    <submittedName>
        <fullName evidence="1">Uncharacterized protein</fullName>
    </submittedName>
</protein>